<dbReference type="Pfam" id="PF03544">
    <property type="entry name" value="TonB_C"/>
    <property type="match status" value="1"/>
</dbReference>
<dbReference type="PANTHER" id="PTHR33446">
    <property type="entry name" value="PROTEIN TONB-RELATED"/>
    <property type="match status" value="1"/>
</dbReference>
<dbReference type="GO" id="GO:0098797">
    <property type="term" value="C:plasma membrane protein complex"/>
    <property type="evidence" value="ECO:0007669"/>
    <property type="project" value="TreeGrafter"/>
</dbReference>
<dbReference type="Proteomes" id="UP000199169">
    <property type="component" value="Unassembled WGS sequence"/>
</dbReference>
<evidence type="ECO:0000256" key="5">
    <source>
        <dbReference type="ARBA" id="ARBA00022519"/>
    </source>
</evidence>
<sequence length="239" mass="25417">MAGEIKRALMPDAPVRHLLLALTVSVLLHAALLIRVHTVSPVRLEVATPTIQAVISVRPAVVAVPRPQPVVGVPVLPSPPAAPSATLRRRVPPMQAVLPATATESPAVASATLAPEQVLPSALPAQVSGSLEATPERVSPDDLRQYRVALAIAARRFKRYPSLARERGWEGTVEVALDVTAWQPAPAISLVRSSGRAALDEQAMSMIEQATAATTLPERLKGRAFRVLLPIEFSLTADH</sequence>
<evidence type="ECO:0000256" key="3">
    <source>
        <dbReference type="ARBA" id="ARBA00022448"/>
    </source>
</evidence>
<dbReference type="STRING" id="1860102.ACCAA_310032"/>
<dbReference type="SUPFAM" id="SSF74653">
    <property type="entry name" value="TolA/TonB C-terminal domain"/>
    <property type="match status" value="1"/>
</dbReference>
<name>A0A1A8XPA5_9PROT</name>
<evidence type="ECO:0000259" key="10">
    <source>
        <dbReference type="PROSITE" id="PS52015"/>
    </source>
</evidence>
<keyword evidence="9" id="KW-0472">Membrane</keyword>
<dbReference type="GO" id="GO:0015031">
    <property type="term" value="P:protein transport"/>
    <property type="evidence" value="ECO:0007669"/>
    <property type="project" value="UniProtKB-KW"/>
</dbReference>
<evidence type="ECO:0000256" key="8">
    <source>
        <dbReference type="ARBA" id="ARBA00022989"/>
    </source>
</evidence>
<accession>A0A1A8XPA5</accession>
<evidence type="ECO:0000256" key="9">
    <source>
        <dbReference type="ARBA" id="ARBA00023136"/>
    </source>
</evidence>
<evidence type="ECO:0000256" key="7">
    <source>
        <dbReference type="ARBA" id="ARBA00022927"/>
    </source>
</evidence>
<evidence type="ECO:0000256" key="2">
    <source>
        <dbReference type="ARBA" id="ARBA00006555"/>
    </source>
</evidence>
<comment type="similarity">
    <text evidence="2">Belongs to the TonB family.</text>
</comment>
<dbReference type="InterPro" id="IPR006260">
    <property type="entry name" value="TonB/TolA_C"/>
</dbReference>
<keyword evidence="4" id="KW-1003">Cell membrane</keyword>
<keyword evidence="3" id="KW-0813">Transport</keyword>
<evidence type="ECO:0000256" key="6">
    <source>
        <dbReference type="ARBA" id="ARBA00022692"/>
    </source>
</evidence>
<dbReference type="InterPro" id="IPR051045">
    <property type="entry name" value="TonB-dependent_transducer"/>
</dbReference>
<dbReference type="NCBIfam" id="TIGR01352">
    <property type="entry name" value="tonB_Cterm"/>
    <property type="match status" value="1"/>
</dbReference>
<evidence type="ECO:0000313" key="11">
    <source>
        <dbReference type="EMBL" id="SBT06272.1"/>
    </source>
</evidence>
<reference evidence="11 12" key="1">
    <citation type="submission" date="2016-06" db="EMBL/GenBank/DDBJ databases">
        <authorList>
            <person name="Kjaerup R.B."/>
            <person name="Dalgaard T.S."/>
            <person name="Juul-Madsen H.R."/>
        </authorList>
    </citation>
    <scope>NUCLEOTIDE SEQUENCE [LARGE SCALE GENOMIC DNA]</scope>
    <source>
        <strain evidence="11">3</strain>
    </source>
</reference>
<dbReference type="PANTHER" id="PTHR33446:SF2">
    <property type="entry name" value="PROTEIN TONB"/>
    <property type="match status" value="1"/>
</dbReference>
<evidence type="ECO:0000256" key="4">
    <source>
        <dbReference type="ARBA" id="ARBA00022475"/>
    </source>
</evidence>
<dbReference type="PROSITE" id="PS52015">
    <property type="entry name" value="TONB_CTD"/>
    <property type="match status" value="1"/>
</dbReference>
<comment type="subcellular location">
    <subcellularLocation>
        <location evidence="1">Cell inner membrane</location>
        <topology evidence="1">Single-pass membrane protein</topology>
        <orientation evidence="1">Periplasmic side</orientation>
    </subcellularLocation>
</comment>
<evidence type="ECO:0000256" key="1">
    <source>
        <dbReference type="ARBA" id="ARBA00004383"/>
    </source>
</evidence>
<keyword evidence="6" id="KW-0812">Transmembrane</keyword>
<feature type="domain" description="TonB C-terminal" evidence="10">
    <location>
        <begin position="145"/>
        <end position="239"/>
    </location>
</feature>
<dbReference type="GO" id="GO:0031992">
    <property type="term" value="F:energy transducer activity"/>
    <property type="evidence" value="ECO:0007669"/>
    <property type="project" value="TreeGrafter"/>
</dbReference>
<dbReference type="InterPro" id="IPR037682">
    <property type="entry name" value="TonB_C"/>
</dbReference>
<protein>
    <submittedName>
        <fullName evidence="11">TonB family protein</fullName>
    </submittedName>
</protein>
<evidence type="ECO:0000313" key="12">
    <source>
        <dbReference type="Proteomes" id="UP000199169"/>
    </source>
</evidence>
<keyword evidence="5" id="KW-0997">Cell inner membrane</keyword>
<dbReference type="Gene3D" id="3.30.1150.10">
    <property type="match status" value="1"/>
</dbReference>
<keyword evidence="12" id="KW-1185">Reference proteome</keyword>
<dbReference type="GO" id="GO:0055085">
    <property type="term" value="P:transmembrane transport"/>
    <property type="evidence" value="ECO:0007669"/>
    <property type="project" value="InterPro"/>
</dbReference>
<proteinExistence type="inferred from homology"/>
<keyword evidence="8" id="KW-1133">Transmembrane helix</keyword>
<dbReference type="AlphaFoldDB" id="A0A1A8XPA5"/>
<dbReference type="EMBL" id="FLQX01000107">
    <property type="protein sequence ID" value="SBT06272.1"/>
    <property type="molecule type" value="Genomic_DNA"/>
</dbReference>
<organism evidence="11 12">
    <name type="scientific">Candidatus Accumulibacter aalborgensis</name>
    <dbReference type="NCBI Taxonomy" id="1860102"/>
    <lineage>
        <taxon>Bacteria</taxon>
        <taxon>Pseudomonadati</taxon>
        <taxon>Pseudomonadota</taxon>
        <taxon>Betaproteobacteria</taxon>
        <taxon>Candidatus Accumulibacter</taxon>
    </lineage>
</organism>
<gene>
    <name evidence="11" type="ORF">ACCAA_310032</name>
</gene>
<keyword evidence="7" id="KW-0653">Protein transport</keyword>